<dbReference type="Gene3D" id="3.40.50.720">
    <property type="entry name" value="NAD(P)-binding Rossmann-like Domain"/>
    <property type="match status" value="1"/>
</dbReference>
<accession>A0A839ZEK1</accession>
<proteinExistence type="inferred from homology"/>
<dbReference type="PANTHER" id="PTHR10491">
    <property type="entry name" value="DTDP-4-DEHYDRORHAMNOSE REDUCTASE"/>
    <property type="match status" value="1"/>
</dbReference>
<comment type="pathway">
    <text evidence="1 6">Carbohydrate biosynthesis; dTDP-L-rhamnose biosynthesis.</text>
</comment>
<evidence type="ECO:0000313" key="8">
    <source>
        <dbReference type="EMBL" id="MBB3773065.1"/>
    </source>
</evidence>
<comment type="caution">
    <text evidence="8">The sequence shown here is derived from an EMBL/GenBank/DDBJ whole genome shotgun (WGS) entry which is preliminary data.</text>
</comment>
<evidence type="ECO:0000256" key="5">
    <source>
        <dbReference type="ARBA" id="ARBA00048200"/>
    </source>
</evidence>
<dbReference type="Proteomes" id="UP000533469">
    <property type="component" value="Unassembled WGS sequence"/>
</dbReference>
<dbReference type="GO" id="GO:0008831">
    <property type="term" value="F:dTDP-4-dehydrorhamnose reductase activity"/>
    <property type="evidence" value="ECO:0007669"/>
    <property type="project" value="UniProtKB-EC"/>
</dbReference>
<dbReference type="Gene3D" id="3.90.25.10">
    <property type="entry name" value="UDP-galactose 4-epimerase, domain 1"/>
    <property type="match status" value="1"/>
</dbReference>
<name>A0A839ZEK1_9HYPH</name>
<dbReference type="SUPFAM" id="SSF51735">
    <property type="entry name" value="NAD(P)-binding Rossmann-fold domains"/>
    <property type="match status" value="1"/>
</dbReference>
<evidence type="ECO:0000256" key="3">
    <source>
        <dbReference type="ARBA" id="ARBA00012929"/>
    </source>
</evidence>
<dbReference type="InterPro" id="IPR036291">
    <property type="entry name" value="NAD(P)-bd_dom_sf"/>
</dbReference>
<protein>
    <recommendedName>
        <fullName evidence="4 6">dTDP-4-dehydrorhamnose reductase</fullName>
        <ecNumber evidence="3 6">1.1.1.133</ecNumber>
    </recommendedName>
</protein>
<dbReference type="EMBL" id="JACICD010000008">
    <property type="protein sequence ID" value="MBB3773065.1"/>
    <property type="molecule type" value="Genomic_DNA"/>
</dbReference>
<dbReference type="PANTHER" id="PTHR10491:SF4">
    <property type="entry name" value="METHIONINE ADENOSYLTRANSFERASE 2 SUBUNIT BETA"/>
    <property type="match status" value="1"/>
</dbReference>
<dbReference type="Pfam" id="PF04321">
    <property type="entry name" value="RmlD_sub_bind"/>
    <property type="match status" value="1"/>
</dbReference>
<evidence type="ECO:0000313" key="9">
    <source>
        <dbReference type="Proteomes" id="UP000533469"/>
    </source>
</evidence>
<dbReference type="InterPro" id="IPR005913">
    <property type="entry name" value="dTDP_dehydrorham_reduct"/>
</dbReference>
<dbReference type="InterPro" id="IPR029903">
    <property type="entry name" value="RmlD-like-bd"/>
</dbReference>
<sequence>MSRLLLLGAGGQVGRETLALAEARGVDLVALDHARIDIADAGAVERALVVHQPAVVINAAAYTAVDRAESEREAAFRVNAAAPALIAAACARHGAALVHMSTDYVFDGTKPTAYVETDPVAPLGVYGASKEAGERAVREGLERHAILRTSWVFGAQGANFLKTMLRLARERERLTVVADQRGCPTASRDIAEALLAAAAAFAAGTAVPGTYHFAGSGATTWHGFATAIVARAAQHTGRRPEVAAITTAEYPTPARRPVNSELSSDLFAARFGVRAAPWQQRVVEVVDELMVPVASVRAS</sequence>
<feature type="domain" description="RmlD-like substrate binding" evidence="7">
    <location>
        <begin position="3"/>
        <end position="289"/>
    </location>
</feature>
<keyword evidence="9" id="KW-1185">Reference proteome</keyword>
<dbReference type="EC" id="1.1.1.133" evidence="3 6"/>
<dbReference type="GO" id="GO:0019305">
    <property type="term" value="P:dTDP-rhamnose biosynthetic process"/>
    <property type="evidence" value="ECO:0007669"/>
    <property type="project" value="UniProtKB-UniPathway"/>
</dbReference>
<evidence type="ECO:0000256" key="4">
    <source>
        <dbReference type="ARBA" id="ARBA00017099"/>
    </source>
</evidence>
<comment type="catalytic activity">
    <reaction evidence="5 6">
        <text>dTDP-beta-L-rhamnose + NADP(+) = dTDP-4-dehydro-beta-L-rhamnose + NADPH + H(+)</text>
        <dbReference type="Rhea" id="RHEA:21796"/>
        <dbReference type="ChEBI" id="CHEBI:15378"/>
        <dbReference type="ChEBI" id="CHEBI:57510"/>
        <dbReference type="ChEBI" id="CHEBI:57783"/>
        <dbReference type="ChEBI" id="CHEBI:58349"/>
        <dbReference type="ChEBI" id="CHEBI:62830"/>
        <dbReference type="EC" id="1.1.1.133"/>
    </reaction>
</comment>
<comment type="cofactor">
    <cofactor evidence="6">
        <name>Mg(2+)</name>
        <dbReference type="ChEBI" id="CHEBI:18420"/>
    </cofactor>
    <text evidence="6">Binds 1 Mg(2+) ion per monomer.</text>
</comment>
<dbReference type="CDD" id="cd05254">
    <property type="entry name" value="dTDP_HR_like_SDR_e"/>
    <property type="match status" value="1"/>
</dbReference>
<keyword evidence="6" id="KW-0521">NADP</keyword>
<gene>
    <name evidence="8" type="ORF">FHS55_003696</name>
</gene>
<keyword evidence="6 8" id="KW-0560">Oxidoreductase</keyword>
<comment type="function">
    <text evidence="6">Catalyzes the reduction of dTDP-6-deoxy-L-lyxo-4-hexulose to yield dTDP-L-rhamnose.</text>
</comment>
<reference evidence="8 9" key="1">
    <citation type="submission" date="2020-08" db="EMBL/GenBank/DDBJ databases">
        <title>Genomic Encyclopedia of Type Strains, Phase IV (KMG-IV): sequencing the most valuable type-strain genomes for metagenomic binning, comparative biology and taxonomic classification.</title>
        <authorList>
            <person name="Goeker M."/>
        </authorList>
    </citation>
    <scope>NUCLEOTIDE SEQUENCE [LARGE SCALE GENOMIC DNA]</scope>
    <source>
        <strain evidence="8 9">DSM 5895</strain>
    </source>
</reference>
<organism evidence="8 9">
    <name type="scientific">Ancylobacter tetraedralis</name>
    <dbReference type="NCBI Taxonomy" id="217068"/>
    <lineage>
        <taxon>Bacteria</taxon>
        <taxon>Pseudomonadati</taxon>
        <taxon>Pseudomonadota</taxon>
        <taxon>Alphaproteobacteria</taxon>
        <taxon>Hyphomicrobiales</taxon>
        <taxon>Xanthobacteraceae</taxon>
        <taxon>Ancylobacter</taxon>
    </lineage>
</organism>
<evidence type="ECO:0000259" key="7">
    <source>
        <dbReference type="Pfam" id="PF04321"/>
    </source>
</evidence>
<evidence type="ECO:0000256" key="2">
    <source>
        <dbReference type="ARBA" id="ARBA00010944"/>
    </source>
</evidence>
<dbReference type="NCBIfam" id="TIGR01214">
    <property type="entry name" value="rmlD"/>
    <property type="match status" value="1"/>
</dbReference>
<comment type="similarity">
    <text evidence="2 6">Belongs to the dTDP-4-dehydrorhamnose reductase family.</text>
</comment>
<dbReference type="UniPathway" id="UPA00124"/>
<dbReference type="RefSeq" id="WP_183191226.1">
    <property type="nucleotide sequence ID" value="NZ_JACICD010000008.1"/>
</dbReference>
<dbReference type="AlphaFoldDB" id="A0A839ZEK1"/>
<evidence type="ECO:0000256" key="1">
    <source>
        <dbReference type="ARBA" id="ARBA00004781"/>
    </source>
</evidence>
<evidence type="ECO:0000256" key="6">
    <source>
        <dbReference type="RuleBase" id="RU364082"/>
    </source>
</evidence>